<dbReference type="InterPro" id="IPR024271">
    <property type="entry name" value="DUF3782"/>
</dbReference>
<dbReference type="InterPro" id="IPR011335">
    <property type="entry name" value="Restrct_endonuc-II-like"/>
</dbReference>
<dbReference type="PANTHER" id="PTHR38753:SF1">
    <property type="entry name" value="SLR1441 PROTEIN"/>
    <property type="match status" value="1"/>
</dbReference>
<organism evidence="2 3">
    <name type="scientific">Sulfolobus tengchongensis</name>
    <dbReference type="NCBI Taxonomy" id="207809"/>
    <lineage>
        <taxon>Archaea</taxon>
        <taxon>Thermoproteota</taxon>
        <taxon>Thermoprotei</taxon>
        <taxon>Sulfolobales</taxon>
        <taxon>Sulfolobaceae</taxon>
        <taxon>Sulfolobus</taxon>
    </lineage>
</organism>
<protein>
    <submittedName>
        <fullName evidence="2">DUF3782 domain-containing protein</fullName>
    </submittedName>
</protein>
<dbReference type="Gene3D" id="6.10.250.370">
    <property type="match status" value="1"/>
</dbReference>
<evidence type="ECO:0000256" key="1">
    <source>
        <dbReference type="SAM" id="Coils"/>
    </source>
</evidence>
<evidence type="ECO:0000313" key="2">
    <source>
        <dbReference type="EMBL" id="WWQ60995.1"/>
    </source>
</evidence>
<name>A0AAX4L1I2_9CREN</name>
<gene>
    <name evidence="2" type="ORF">V6M85_02625</name>
</gene>
<dbReference type="SUPFAM" id="SSF58104">
    <property type="entry name" value="Methyl-accepting chemotaxis protein (MCP) signaling domain"/>
    <property type="match status" value="1"/>
</dbReference>
<sequence>MTLREELLKLLKEDKEFKREIEDLLGLNVIKSISELTQTVTQLAQHVDQLTRRVDQLTKNQEILQQRMDQLAQRVDQLAQHVDQLTQRLDQLTQRLDQLAQHVDQLTQRVDQLTKNQEMLQQRLDQLTQRVDQLTQRLDQLAQRVDQLTQHVDQLTQRVDQLTKNQEILQQRMDQLAQRVDQLTKNQEVLQQALSELAQSVNQFTKKVDSEVERINKILGSMGERWGILYEDLITDFLREVLKKEGLDYKYVNKFSFKDEKGLYGFKGRRYEIDILVQDDKIYMIEVKSNAEVKDVEWFDTRCSVVSEVLGLSKPPIKLFLAITTDKDAVDRANELGIKMVTEMVFERPKKNQTNE</sequence>
<dbReference type="Gene3D" id="1.20.5.340">
    <property type="match status" value="1"/>
</dbReference>
<dbReference type="PANTHER" id="PTHR38753">
    <property type="entry name" value="SLR1441 PROTEIN"/>
    <property type="match status" value="1"/>
</dbReference>
<accession>A0AAX4L1I2</accession>
<dbReference type="Gene3D" id="1.20.5.1000">
    <property type="entry name" value="arf6 gtpase in complex with a specific effector, jip4"/>
    <property type="match status" value="1"/>
</dbReference>
<dbReference type="GeneID" id="89335627"/>
<dbReference type="AlphaFoldDB" id="A0AAX4L1I2"/>
<keyword evidence="1" id="KW-0175">Coiled coil</keyword>
<dbReference type="SUPFAM" id="SSF52980">
    <property type="entry name" value="Restriction endonuclease-like"/>
    <property type="match status" value="1"/>
</dbReference>
<proteinExistence type="predicted"/>
<dbReference type="Proteomes" id="UP001432202">
    <property type="component" value="Chromosome"/>
</dbReference>
<evidence type="ECO:0000313" key="3">
    <source>
        <dbReference type="Proteomes" id="UP001432202"/>
    </source>
</evidence>
<dbReference type="RefSeq" id="WP_338602639.1">
    <property type="nucleotide sequence ID" value="NZ_CP146016.1"/>
</dbReference>
<reference evidence="2 3" key="1">
    <citation type="submission" date="2024-02" db="EMBL/GenBank/DDBJ databases">
        <title>STSV induces naive adaptation in Sulfolobus.</title>
        <authorList>
            <person name="Xiang X."/>
            <person name="Song M."/>
        </authorList>
    </citation>
    <scope>NUCLEOTIDE SEQUENCE [LARGE SCALE GENOMIC DNA]</scope>
    <source>
        <strain evidence="2 3">RT2</strain>
    </source>
</reference>
<dbReference type="EMBL" id="CP146016">
    <property type="protein sequence ID" value="WWQ60995.1"/>
    <property type="molecule type" value="Genomic_DNA"/>
</dbReference>
<dbReference type="Pfam" id="PF12644">
    <property type="entry name" value="DUF3782"/>
    <property type="match status" value="1"/>
</dbReference>
<keyword evidence="3" id="KW-1185">Reference proteome</keyword>
<feature type="coiled-coil region" evidence="1">
    <location>
        <begin position="33"/>
        <end position="200"/>
    </location>
</feature>